<accession>A0A0A9B3Z6</accession>
<sequence length="61" mass="6849">MIVPCGIKDRGIGSVKELLQKASDGREMDDKLLMDITYNSLIEEFAEIFKLSLVSPDISFQ</sequence>
<evidence type="ECO:0000259" key="1">
    <source>
        <dbReference type="PROSITE" id="PS51733"/>
    </source>
</evidence>
<dbReference type="PROSITE" id="PS51733">
    <property type="entry name" value="BPL_LPL_CATALYTIC"/>
    <property type="match status" value="1"/>
</dbReference>
<organism evidence="2">
    <name type="scientific">Arundo donax</name>
    <name type="common">Giant reed</name>
    <name type="synonym">Donax arundinaceus</name>
    <dbReference type="NCBI Taxonomy" id="35708"/>
    <lineage>
        <taxon>Eukaryota</taxon>
        <taxon>Viridiplantae</taxon>
        <taxon>Streptophyta</taxon>
        <taxon>Embryophyta</taxon>
        <taxon>Tracheophyta</taxon>
        <taxon>Spermatophyta</taxon>
        <taxon>Magnoliopsida</taxon>
        <taxon>Liliopsida</taxon>
        <taxon>Poales</taxon>
        <taxon>Poaceae</taxon>
        <taxon>PACMAD clade</taxon>
        <taxon>Arundinoideae</taxon>
        <taxon>Arundineae</taxon>
        <taxon>Arundo</taxon>
    </lineage>
</organism>
<evidence type="ECO:0000313" key="2">
    <source>
        <dbReference type="EMBL" id="JAD58704.1"/>
    </source>
</evidence>
<dbReference type="InterPro" id="IPR004143">
    <property type="entry name" value="BPL_LPL_catalytic"/>
</dbReference>
<protein>
    <submittedName>
        <fullName evidence="2">GSVIVT01011051001</fullName>
    </submittedName>
</protein>
<reference evidence="2" key="1">
    <citation type="submission" date="2014-09" db="EMBL/GenBank/DDBJ databases">
        <authorList>
            <person name="Magalhaes I.L.F."/>
            <person name="Oliveira U."/>
            <person name="Santos F.R."/>
            <person name="Vidigal T.H.D.A."/>
            <person name="Brescovit A.D."/>
            <person name="Santos A.J."/>
        </authorList>
    </citation>
    <scope>NUCLEOTIDE SEQUENCE</scope>
    <source>
        <tissue evidence="2">Shoot tissue taken approximately 20 cm above the soil surface</tissue>
    </source>
</reference>
<feature type="domain" description="BPL/LPL catalytic" evidence="1">
    <location>
        <begin position="1"/>
        <end position="53"/>
    </location>
</feature>
<reference evidence="2" key="2">
    <citation type="journal article" date="2015" name="Data Brief">
        <title>Shoot transcriptome of the giant reed, Arundo donax.</title>
        <authorList>
            <person name="Barrero R.A."/>
            <person name="Guerrero F.D."/>
            <person name="Moolhuijzen P."/>
            <person name="Goolsby J.A."/>
            <person name="Tidwell J."/>
            <person name="Bellgard S.E."/>
            <person name="Bellgard M.I."/>
        </authorList>
    </citation>
    <scope>NUCLEOTIDE SEQUENCE</scope>
    <source>
        <tissue evidence="2">Shoot tissue taken approximately 20 cm above the soil surface</tissue>
    </source>
</reference>
<name>A0A0A9B3Z6_ARUDO</name>
<dbReference type="AlphaFoldDB" id="A0A0A9B3Z6"/>
<dbReference type="EMBL" id="GBRH01239191">
    <property type="protein sequence ID" value="JAD58704.1"/>
    <property type="molecule type" value="Transcribed_RNA"/>
</dbReference>
<proteinExistence type="predicted"/>